<gene>
    <name evidence="3" type="ORF">E9934_06410</name>
</gene>
<dbReference type="PANTHER" id="PTHR30007:SF0">
    <property type="entry name" value="TRANSPOSASE"/>
    <property type="match status" value="1"/>
</dbReference>
<organism evidence="3 4">
    <name type="scientific">Nocardioides caeni</name>
    <dbReference type="NCBI Taxonomy" id="574700"/>
    <lineage>
        <taxon>Bacteria</taxon>
        <taxon>Bacillati</taxon>
        <taxon>Actinomycetota</taxon>
        <taxon>Actinomycetes</taxon>
        <taxon>Propionibacteriales</taxon>
        <taxon>Nocardioidaceae</taxon>
        <taxon>Nocardioides</taxon>
    </lineage>
</organism>
<dbReference type="NCBIfam" id="NF033580">
    <property type="entry name" value="transpos_IS5_3"/>
    <property type="match status" value="1"/>
</dbReference>
<dbReference type="AlphaFoldDB" id="A0A4V4HKW6"/>
<dbReference type="Pfam" id="PF13340">
    <property type="entry name" value="DUF4096"/>
    <property type="match status" value="1"/>
</dbReference>
<evidence type="ECO:0000259" key="1">
    <source>
        <dbReference type="Pfam" id="PF01609"/>
    </source>
</evidence>
<dbReference type="Proteomes" id="UP000307087">
    <property type="component" value="Unassembled WGS sequence"/>
</dbReference>
<feature type="domain" description="Insertion element IS402-like" evidence="2">
    <location>
        <begin position="40"/>
        <end position="110"/>
    </location>
</feature>
<protein>
    <submittedName>
        <fullName evidence="3">IS5 family transposase</fullName>
    </submittedName>
</protein>
<evidence type="ECO:0000313" key="4">
    <source>
        <dbReference type="Proteomes" id="UP000307087"/>
    </source>
</evidence>
<comment type="caution">
    <text evidence="3">The sequence shown here is derived from an EMBL/GenBank/DDBJ whole genome shotgun (WGS) entry which is preliminary data.</text>
</comment>
<reference evidence="3 4" key="1">
    <citation type="journal article" date="2009" name="Int. J. Syst. Evol. Microbiol.">
        <title>Nocardioides caeni sp. nov., isolated from wastewater.</title>
        <authorList>
            <person name="Yoon J.H."/>
            <person name="Kang S.J."/>
            <person name="Park S."/>
            <person name="Kim W."/>
            <person name="Oh T.K."/>
        </authorList>
    </citation>
    <scope>NUCLEOTIDE SEQUENCE [LARGE SCALE GENOMIC DNA]</scope>
    <source>
        <strain evidence="3 4">DSM 23134</strain>
    </source>
</reference>
<dbReference type="GO" id="GO:0006313">
    <property type="term" value="P:DNA transposition"/>
    <property type="evidence" value="ECO:0007669"/>
    <property type="project" value="InterPro"/>
</dbReference>
<dbReference type="Pfam" id="PF01609">
    <property type="entry name" value="DDE_Tnp_1"/>
    <property type="match status" value="1"/>
</dbReference>
<dbReference type="EMBL" id="STGW01000003">
    <property type="protein sequence ID" value="THV15966.1"/>
    <property type="molecule type" value="Genomic_DNA"/>
</dbReference>
<dbReference type="PANTHER" id="PTHR30007">
    <property type="entry name" value="PHP DOMAIN PROTEIN"/>
    <property type="match status" value="1"/>
</dbReference>
<proteinExistence type="predicted"/>
<dbReference type="GO" id="GO:0004803">
    <property type="term" value="F:transposase activity"/>
    <property type="evidence" value="ECO:0007669"/>
    <property type="project" value="InterPro"/>
</dbReference>
<sequence length="307" mass="33651">MSGPRHKLLAALLGVSHLRSTASHGPASTVRGMSYPSDVTSEQWALLEPVFNPPGKRGPKHGAGLRKVVNAMLYISHTGCQWRYLPATFGPWTRVWSQFRRWSRNGTWARALAVLHEAAREADGRAEATPSMVVIDTHLARGSSNGGFTFHDRGGPYGRTKGAKRVVAVDVTGLPVGALVVPASTHENRTTELMLQHLTQQGVTGRLELVLVDRGVTEAAARKLGRDYDLELRRVGWDDKQPVFRPIRHAWRVEVAHGRLGRARRLAKSFENTTTSATGWLQVACIATTLRHLSRTPAHSPAQPLAG</sequence>
<feature type="domain" description="Transposase IS4-like" evidence="1">
    <location>
        <begin position="130"/>
        <end position="286"/>
    </location>
</feature>
<dbReference type="GO" id="GO:0003677">
    <property type="term" value="F:DNA binding"/>
    <property type="evidence" value="ECO:0007669"/>
    <property type="project" value="InterPro"/>
</dbReference>
<keyword evidence="4" id="KW-1185">Reference proteome</keyword>
<accession>A0A4V4HKW6</accession>
<dbReference type="InterPro" id="IPR002559">
    <property type="entry name" value="Transposase_11"/>
</dbReference>
<evidence type="ECO:0000313" key="3">
    <source>
        <dbReference type="EMBL" id="THV15966.1"/>
    </source>
</evidence>
<name>A0A4V4HKW6_9ACTN</name>
<dbReference type="InterPro" id="IPR025161">
    <property type="entry name" value="IS402-like_dom"/>
</dbReference>
<evidence type="ECO:0000259" key="2">
    <source>
        <dbReference type="Pfam" id="PF13340"/>
    </source>
</evidence>